<dbReference type="GO" id="GO:0005829">
    <property type="term" value="C:cytosol"/>
    <property type="evidence" value="ECO:0007669"/>
    <property type="project" value="TreeGrafter"/>
</dbReference>
<gene>
    <name evidence="11" type="primary">pabC</name>
    <name evidence="11" type="ORF">CWI73_02175</name>
</gene>
<dbReference type="GO" id="GO:0008696">
    <property type="term" value="F:4-amino-4-deoxychorismate lyase activity"/>
    <property type="evidence" value="ECO:0007669"/>
    <property type="project" value="UniProtKB-UniRule"/>
</dbReference>
<evidence type="ECO:0000313" key="11">
    <source>
        <dbReference type="EMBL" id="RUO67685.1"/>
    </source>
</evidence>
<dbReference type="GO" id="GO:0008153">
    <property type="term" value="P:4-aminobenzoate biosynthetic process"/>
    <property type="evidence" value="ECO:0007669"/>
    <property type="project" value="UniProtKB-UniRule"/>
</dbReference>
<dbReference type="InterPro" id="IPR050571">
    <property type="entry name" value="Class-IV_PLP-Dep_Aminotrnsfr"/>
</dbReference>
<dbReference type="InterPro" id="IPR017824">
    <property type="entry name" value="Aminodeoxychorismate_lyase_IV"/>
</dbReference>
<protein>
    <recommendedName>
        <fullName evidence="8 10">Aminodeoxychorismate lyase</fullName>
        <ecNumber evidence="8 10">4.1.3.38</ecNumber>
    </recommendedName>
</protein>
<dbReference type="InterPro" id="IPR001544">
    <property type="entry name" value="Aminotrans_IV"/>
</dbReference>
<dbReference type="Gene3D" id="3.30.470.10">
    <property type="match status" value="1"/>
</dbReference>
<evidence type="ECO:0000313" key="12">
    <source>
        <dbReference type="Proteomes" id="UP000288361"/>
    </source>
</evidence>
<comment type="cofactor">
    <cofactor evidence="1">
        <name>pyridoxal 5'-phosphate</name>
        <dbReference type="ChEBI" id="CHEBI:597326"/>
    </cofactor>
</comment>
<comment type="caution">
    <text evidence="11">The sequence shown here is derived from an EMBL/GenBank/DDBJ whole genome shotgun (WGS) entry which is preliminary data.</text>
</comment>
<dbReference type="Gene3D" id="3.20.10.10">
    <property type="entry name" value="D-amino Acid Aminotransferase, subunit A, domain 2"/>
    <property type="match status" value="1"/>
</dbReference>
<evidence type="ECO:0000256" key="4">
    <source>
        <dbReference type="ARBA" id="ARBA00022898"/>
    </source>
</evidence>
<organism evidence="11 12">
    <name type="scientific">Idiomarina piscisalsi</name>
    <dbReference type="NCBI Taxonomy" id="1096243"/>
    <lineage>
        <taxon>Bacteria</taxon>
        <taxon>Pseudomonadati</taxon>
        <taxon>Pseudomonadota</taxon>
        <taxon>Gammaproteobacteria</taxon>
        <taxon>Alteromonadales</taxon>
        <taxon>Idiomarinaceae</taxon>
        <taxon>Idiomarina</taxon>
    </lineage>
</organism>
<dbReference type="InterPro" id="IPR043132">
    <property type="entry name" value="BCAT-like_C"/>
</dbReference>
<evidence type="ECO:0000256" key="8">
    <source>
        <dbReference type="ARBA" id="ARBA00035676"/>
    </source>
</evidence>
<evidence type="ECO:0000256" key="3">
    <source>
        <dbReference type="ARBA" id="ARBA00011738"/>
    </source>
</evidence>
<comment type="similarity">
    <text evidence="2">Belongs to the class-IV pyridoxal-phosphate-dependent aminotransferase family.</text>
</comment>
<sequence>MTLIKQFFNAHPINPDALDRGLQFGDGHFTTFRILNAFPEHLDAHIARLAHANDVLRIHYPALTTLKARLTALAVEVGEGVCKVIITRGNSAQGYGFDSRAEANEYIQVSSLPTPQKPLDIELADFVLAQQPMLVGLKTLNRLEQVLLSAEKSEKGVDDLIVCTSDGTVIEAIQGNVFWRMGDQWFTPSLTTAGVSGVMRQYIIESNALANLRINDCTATELGSAEQIFICNSVRGAVPVHSFNGKVFEKNPLPKKIQRLAL</sequence>
<dbReference type="SUPFAM" id="SSF56752">
    <property type="entry name" value="D-aminoacid aminotransferase-like PLP-dependent enzymes"/>
    <property type="match status" value="1"/>
</dbReference>
<reference evidence="11 12" key="1">
    <citation type="journal article" date="2011" name="Front. Microbiol.">
        <title>Genomic signatures of strain selection and enhancement in Bacillus atrophaeus var. globigii, a historical biowarfare simulant.</title>
        <authorList>
            <person name="Gibbons H.S."/>
            <person name="Broomall S.M."/>
            <person name="McNew L.A."/>
            <person name="Daligault H."/>
            <person name="Chapman C."/>
            <person name="Bruce D."/>
            <person name="Karavis M."/>
            <person name="Krepps M."/>
            <person name="McGregor P.A."/>
            <person name="Hong C."/>
            <person name="Park K.H."/>
            <person name="Akmal A."/>
            <person name="Feldman A."/>
            <person name="Lin J.S."/>
            <person name="Chang W.E."/>
            <person name="Higgs B.W."/>
            <person name="Demirev P."/>
            <person name="Lindquist J."/>
            <person name="Liem A."/>
            <person name="Fochler E."/>
            <person name="Read T.D."/>
            <person name="Tapia R."/>
            <person name="Johnson S."/>
            <person name="Bishop-Lilly K.A."/>
            <person name="Detter C."/>
            <person name="Han C."/>
            <person name="Sozhamannan S."/>
            <person name="Rosenzweig C.N."/>
            <person name="Skowronski E.W."/>
        </authorList>
    </citation>
    <scope>NUCLEOTIDE SEQUENCE [LARGE SCALE GENOMIC DNA]</scope>
    <source>
        <strain evidence="11 12">TPS4-2</strain>
    </source>
</reference>
<keyword evidence="4" id="KW-0663">Pyridoxal phosphate</keyword>
<dbReference type="Proteomes" id="UP000288361">
    <property type="component" value="Unassembled WGS sequence"/>
</dbReference>
<evidence type="ECO:0000256" key="2">
    <source>
        <dbReference type="ARBA" id="ARBA00009320"/>
    </source>
</evidence>
<proteinExistence type="inferred from homology"/>
<dbReference type="RefSeq" id="WP_126751780.1">
    <property type="nucleotide sequence ID" value="NZ_JBHUMT010000016.1"/>
</dbReference>
<dbReference type="EC" id="4.1.3.38" evidence="8 10"/>
<name>A0A432YWH9_9GAMM</name>
<evidence type="ECO:0000256" key="6">
    <source>
        <dbReference type="ARBA" id="ARBA00023239"/>
    </source>
</evidence>
<comment type="pathway">
    <text evidence="7">Cofactor biosynthesis; tetrahydrofolate biosynthesis; 4-aminobenzoate from chorismate: step 2/2.</text>
</comment>
<comment type="subunit">
    <text evidence="3">Homodimer.</text>
</comment>
<dbReference type="GO" id="GO:0030170">
    <property type="term" value="F:pyridoxal phosphate binding"/>
    <property type="evidence" value="ECO:0007669"/>
    <property type="project" value="InterPro"/>
</dbReference>
<evidence type="ECO:0000256" key="9">
    <source>
        <dbReference type="ARBA" id="ARBA00049529"/>
    </source>
</evidence>
<dbReference type="InterPro" id="IPR043131">
    <property type="entry name" value="BCAT-like_N"/>
</dbReference>
<dbReference type="NCBIfam" id="TIGR03461">
    <property type="entry name" value="pabC_Proteo"/>
    <property type="match status" value="1"/>
</dbReference>
<evidence type="ECO:0000256" key="10">
    <source>
        <dbReference type="NCBIfam" id="TIGR03461"/>
    </source>
</evidence>
<dbReference type="PANTHER" id="PTHR42743:SF2">
    <property type="entry name" value="AMINODEOXYCHORISMATE LYASE"/>
    <property type="match status" value="1"/>
</dbReference>
<evidence type="ECO:0000256" key="5">
    <source>
        <dbReference type="ARBA" id="ARBA00022909"/>
    </source>
</evidence>
<comment type="catalytic activity">
    <reaction evidence="9">
        <text>4-amino-4-deoxychorismate = 4-aminobenzoate + pyruvate + H(+)</text>
        <dbReference type="Rhea" id="RHEA:16201"/>
        <dbReference type="ChEBI" id="CHEBI:15361"/>
        <dbReference type="ChEBI" id="CHEBI:15378"/>
        <dbReference type="ChEBI" id="CHEBI:17836"/>
        <dbReference type="ChEBI" id="CHEBI:58406"/>
        <dbReference type="EC" id="4.1.3.38"/>
    </reaction>
</comment>
<evidence type="ECO:0000256" key="7">
    <source>
        <dbReference type="ARBA" id="ARBA00035633"/>
    </source>
</evidence>
<evidence type="ECO:0000256" key="1">
    <source>
        <dbReference type="ARBA" id="ARBA00001933"/>
    </source>
</evidence>
<dbReference type="InterPro" id="IPR036038">
    <property type="entry name" value="Aminotransferase-like"/>
</dbReference>
<dbReference type="GO" id="GO:0046656">
    <property type="term" value="P:folic acid biosynthetic process"/>
    <property type="evidence" value="ECO:0007669"/>
    <property type="project" value="UniProtKB-KW"/>
</dbReference>
<dbReference type="Pfam" id="PF01063">
    <property type="entry name" value="Aminotran_4"/>
    <property type="match status" value="1"/>
</dbReference>
<dbReference type="EMBL" id="PIQA01000001">
    <property type="protein sequence ID" value="RUO67685.1"/>
    <property type="molecule type" value="Genomic_DNA"/>
</dbReference>
<dbReference type="PANTHER" id="PTHR42743">
    <property type="entry name" value="AMINO-ACID AMINOTRANSFERASE"/>
    <property type="match status" value="1"/>
</dbReference>
<keyword evidence="5" id="KW-0289">Folate biosynthesis</keyword>
<accession>A0A432YWH9</accession>
<dbReference type="AlphaFoldDB" id="A0A432YWH9"/>
<keyword evidence="6 11" id="KW-0456">Lyase</keyword>